<organism evidence="1">
    <name type="scientific">Anopheles sinensis</name>
    <name type="common">Mosquito</name>
    <dbReference type="NCBI Taxonomy" id="74873"/>
    <lineage>
        <taxon>Eukaryota</taxon>
        <taxon>Metazoa</taxon>
        <taxon>Ecdysozoa</taxon>
        <taxon>Arthropoda</taxon>
        <taxon>Hexapoda</taxon>
        <taxon>Insecta</taxon>
        <taxon>Pterygota</taxon>
        <taxon>Neoptera</taxon>
        <taxon>Endopterygota</taxon>
        <taxon>Diptera</taxon>
        <taxon>Nematocera</taxon>
        <taxon>Culicoidea</taxon>
        <taxon>Culicidae</taxon>
        <taxon>Anophelinae</taxon>
        <taxon>Anopheles</taxon>
    </lineage>
</organism>
<dbReference type="AlphaFoldDB" id="A0A084WBQ2"/>
<sequence length="85" mass="9434">MGGVIDSRCLPTGFPGHPKHADRLSENATGLRARLKVIRGEKGAEFGGSGRWYRGNWEVFVYDMTQSAPYGVRPPAVVIRELFSR</sequence>
<dbReference type="Proteomes" id="UP000030765">
    <property type="component" value="Unassembled WGS sequence"/>
</dbReference>
<evidence type="ECO:0000313" key="1">
    <source>
        <dbReference type="EMBL" id="KFB47646.1"/>
    </source>
</evidence>
<dbReference type="EMBL" id="ATLV01022415">
    <property type="status" value="NOT_ANNOTATED_CDS"/>
    <property type="molecule type" value="Genomic_DNA"/>
</dbReference>
<dbReference type="EMBL" id="KE525332">
    <property type="protein sequence ID" value="KFB47646.1"/>
    <property type="molecule type" value="Genomic_DNA"/>
</dbReference>
<protein>
    <submittedName>
        <fullName evidence="1 2">Uncharacterized protein</fullName>
    </submittedName>
</protein>
<reference evidence="1 3" key="1">
    <citation type="journal article" date="2014" name="BMC Genomics">
        <title>Genome sequence of Anopheles sinensis provides insight into genetics basis of mosquito competence for malaria parasites.</title>
        <authorList>
            <person name="Zhou D."/>
            <person name="Zhang D."/>
            <person name="Ding G."/>
            <person name="Shi L."/>
            <person name="Hou Q."/>
            <person name="Ye Y."/>
            <person name="Xu Y."/>
            <person name="Zhou H."/>
            <person name="Xiong C."/>
            <person name="Li S."/>
            <person name="Yu J."/>
            <person name="Hong S."/>
            <person name="Yu X."/>
            <person name="Zou P."/>
            <person name="Chen C."/>
            <person name="Chang X."/>
            <person name="Wang W."/>
            <person name="Lv Y."/>
            <person name="Sun Y."/>
            <person name="Ma L."/>
            <person name="Shen B."/>
            <person name="Zhu C."/>
        </authorList>
    </citation>
    <scope>NUCLEOTIDE SEQUENCE [LARGE SCALE GENOMIC DNA]</scope>
</reference>
<reference evidence="2" key="2">
    <citation type="submission" date="2020-05" db="UniProtKB">
        <authorList>
            <consortium name="EnsemblMetazoa"/>
        </authorList>
    </citation>
    <scope>IDENTIFICATION</scope>
</reference>
<evidence type="ECO:0000313" key="3">
    <source>
        <dbReference type="Proteomes" id="UP000030765"/>
    </source>
</evidence>
<gene>
    <name evidence="1" type="ORF">ZHAS_00015688</name>
</gene>
<evidence type="ECO:0000313" key="2">
    <source>
        <dbReference type="EnsemblMetazoa" id="ASIC015688-PA"/>
    </source>
</evidence>
<dbReference type="VEuPathDB" id="VectorBase:ASIC015688"/>
<accession>A0A084WBQ2</accession>
<dbReference type="EnsemblMetazoa" id="ASIC015688-RA">
    <property type="protein sequence ID" value="ASIC015688-PA"/>
    <property type="gene ID" value="ASIC015688"/>
</dbReference>
<name>A0A084WBQ2_ANOSI</name>
<proteinExistence type="predicted"/>
<keyword evidence="3" id="KW-1185">Reference proteome</keyword>